<reference evidence="2 3" key="1">
    <citation type="submission" date="2020-07" db="EMBL/GenBank/DDBJ databases">
        <title>Sequencing the genomes of 1000 actinobacteria strains.</title>
        <authorList>
            <person name="Klenk H.-P."/>
        </authorList>
    </citation>
    <scope>NUCLEOTIDE SEQUENCE [LARGE SCALE GENOMIC DNA]</scope>
    <source>
        <strain evidence="2 3">DSM 22083</strain>
    </source>
</reference>
<feature type="region of interest" description="Disordered" evidence="1">
    <location>
        <begin position="103"/>
        <end position="123"/>
    </location>
</feature>
<evidence type="ECO:0000313" key="3">
    <source>
        <dbReference type="Proteomes" id="UP000569914"/>
    </source>
</evidence>
<protein>
    <submittedName>
        <fullName evidence="2">Uncharacterized protein</fullName>
    </submittedName>
</protein>
<dbReference type="RefSeq" id="WP_179749374.1">
    <property type="nucleotide sequence ID" value="NZ_JACCBU010000001.1"/>
</dbReference>
<keyword evidence="3" id="KW-1185">Reference proteome</keyword>
<gene>
    <name evidence="2" type="ORF">BKA15_001465</name>
</gene>
<organism evidence="2 3">
    <name type="scientific">Microlunatus parietis</name>
    <dbReference type="NCBI Taxonomy" id="682979"/>
    <lineage>
        <taxon>Bacteria</taxon>
        <taxon>Bacillati</taxon>
        <taxon>Actinomycetota</taxon>
        <taxon>Actinomycetes</taxon>
        <taxon>Propionibacteriales</taxon>
        <taxon>Propionibacteriaceae</taxon>
        <taxon>Microlunatus</taxon>
    </lineage>
</organism>
<name>A0A7Y9I4H9_9ACTN</name>
<sequence>MIAAFPTRRFQFWEYRVGHGSLLIRSPRGPEQETNVDVIFVGVEFVSLPRRLEGLELRLGTAEEAQALAALFGTTVKGTLYAVSSGASTYYVDALQATTDENRDDLFSSPFDLDRYAPDHPAE</sequence>
<evidence type="ECO:0000256" key="1">
    <source>
        <dbReference type="SAM" id="MobiDB-lite"/>
    </source>
</evidence>
<dbReference type="Proteomes" id="UP000569914">
    <property type="component" value="Unassembled WGS sequence"/>
</dbReference>
<dbReference type="EMBL" id="JACCBU010000001">
    <property type="protein sequence ID" value="NYE70136.1"/>
    <property type="molecule type" value="Genomic_DNA"/>
</dbReference>
<evidence type="ECO:0000313" key="2">
    <source>
        <dbReference type="EMBL" id="NYE70136.1"/>
    </source>
</evidence>
<accession>A0A7Y9I4H9</accession>
<dbReference type="AlphaFoldDB" id="A0A7Y9I4H9"/>
<proteinExistence type="predicted"/>
<comment type="caution">
    <text evidence="2">The sequence shown here is derived from an EMBL/GenBank/DDBJ whole genome shotgun (WGS) entry which is preliminary data.</text>
</comment>